<name>A0A399JBH9_9MICC</name>
<dbReference type="CDD" id="cd12954">
    <property type="entry name" value="MMP_TTHA0227_like_1"/>
    <property type="match status" value="1"/>
</dbReference>
<dbReference type="EMBL" id="QQXK01000007">
    <property type="protein sequence ID" value="RII42925.1"/>
    <property type="molecule type" value="Genomic_DNA"/>
</dbReference>
<dbReference type="Pfam" id="PF06262">
    <property type="entry name" value="Zincin_1"/>
    <property type="match status" value="1"/>
</dbReference>
<evidence type="ECO:0000256" key="1">
    <source>
        <dbReference type="SAM" id="MobiDB-lite"/>
    </source>
</evidence>
<dbReference type="AlphaFoldDB" id="A0A399JBH9"/>
<comment type="caution">
    <text evidence="2">The sequence shown here is derived from an EMBL/GenBank/DDBJ whole genome shotgun (WGS) entry which is preliminary data.</text>
</comment>
<dbReference type="Gene3D" id="3.30.2010.20">
    <property type="match status" value="1"/>
</dbReference>
<dbReference type="InterPro" id="IPR038555">
    <property type="entry name" value="Zincin_1_sf"/>
</dbReference>
<dbReference type="SUPFAM" id="SSF55486">
    <property type="entry name" value="Metalloproteases ('zincins'), catalytic domain"/>
    <property type="match status" value="1"/>
</dbReference>
<organism evidence="2 3">
    <name type="scientific">Galactobacter valiniphilus</name>
    <dbReference type="NCBI Taxonomy" id="2676122"/>
    <lineage>
        <taxon>Bacteria</taxon>
        <taxon>Bacillati</taxon>
        <taxon>Actinomycetota</taxon>
        <taxon>Actinomycetes</taxon>
        <taxon>Micrococcales</taxon>
        <taxon>Micrococcaceae</taxon>
        <taxon>Galactobacter</taxon>
    </lineage>
</organism>
<reference evidence="2 3" key="1">
    <citation type="submission" date="2018-07" db="EMBL/GenBank/DDBJ databases">
        <title>Arthrobacter sp. nov., isolated from raw cow's milk with high bacterial count.</title>
        <authorList>
            <person name="Hahne J."/>
            <person name="Isele D."/>
            <person name="Lipski A."/>
        </authorList>
    </citation>
    <scope>NUCLEOTIDE SEQUENCE [LARGE SCALE GENOMIC DNA]</scope>
    <source>
        <strain evidence="2 3">JZ R-35</strain>
    </source>
</reference>
<evidence type="ECO:0000313" key="2">
    <source>
        <dbReference type="EMBL" id="RII42925.1"/>
    </source>
</evidence>
<sequence length="167" mass="18100">MPVPARFSLDPTPARPAVARAGSGRRRERRGRTGRGSLLPPMVPAWATRQERFEDLVADSAARLQERWGSRIDAISFDVALVPDEGSLVRAAARDEAPPLGSVLRGGRKQRQRILVFRRPIETVAGSAAAVPWLVHDVVVELVAEAFGLPPEDVDPGYRGSAPDDGH</sequence>
<evidence type="ECO:0000313" key="3">
    <source>
        <dbReference type="Proteomes" id="UP000265419"/>
    </source>
</evidence>
<protein>
    <submittedName>
        <fullName evidence="2">Peptidase</fullName>
    </submittedName>
</protein>
<dbReference type="InterPro" id="IPR010428">
    <property type="entry name" value="Zincin_1"/>
</dbReference>
<gene>
    <name evidence="2" type="ORF">DWB68_05145</name>
</gene>
<feature type="region of interest" description="Disordered" evidence="1">
    <location>
        <begin position="1"/>
        <end position="39"/>
    </location>
</feature>
<proteinExistence type="predicted"/>
<keyword evidence="3" id="KW-1185">Reference proteome</keyword>
<accession>A0A399JBH9</accession>
<feature type="compositionally biased region" description="Basic residues" evidence="1">
    <location>
        <begin position="23"/>
        <end position="33"/>
    </location>
</feature>
<dbReference type="Proteomes" id="UP000265419">
    <property type="component" value="Unassembled WGS sequence"/>
</dbReference>